<organism evidence="4 5">
    <name type="scientific">Brevifollis gellanilyticus</name>
    <dbReference type="NCBI Taxonomy" id="748831"/>
    <lineage>
        <taxon>Bacteria</taxon>
        <taxon>Pseudomonadati</taxon>
        <taxon>Verrucomicrobiota</taxon>
        <taxon>Verrucomicrobiia</taxon>
        <taxon>Verrucomicrobiales</taxon>
        <taxon>Verrucomicrobiaceae</taxon>
    </lineage>
</organism>
<gene>
    <name evidence="4" type="ORF">BGE01nite_40530</name>
</gene>
<keyword evidence="5" id="KW-1185">Reference proteome</keyword>
<evidence type="ECO:0000256" key="2">
    <source>
        <dbReference type="SAM" id="Phobius"/>
    </source>
</evidence>
<evidence type="ECO:0000313" key="5">
    <source>
        <dbReference type="Proteomes" id="UP000321577"/>
    </source>
</evidence>
<proteinExistence type="predicted"/>
<evidence type="ECO:0000256" key="1">
    <source>
        <dbReference type="SAM" id="MobiDB-lite"/>
    </source>
</evidence>
<feature type="domain" description="NERD" evidence="3">
    <location>
        <begin position="55"/>
        <end position="173"/>
    </location>
</feature>
<keyword evidence="2" id="KW-0472">Membrane</keyword>
<evidence type="ECO:0000313" key="4">
    <source>
        <dbReference type="EMBL" id="GEP44762.1"/>
    </source>
</evidence>
<accession>A0A512MDI7</accession>
<keyword evidence="2" id="KW-0812">Transmembrane</keyword>
<reference evidence="4 5" key="1">
    <citation type="submission" date="2019-07" db="EMBL/GenBank/DDBJ databases">
        <title>Whole genome shotgun sequence of Brevifollis gellanilyticus NBRC 108608.</title>
        <authorList>
            <person name="Hosoyama A."/>
            <person name="Uohara A."/>
            <person name="Ohji S."/>
            <person name="Ichikawa N."/>
        </authorList>
    </citation>
    <scope>NUCLEOTIDE SEQUENCE [LARGE SCALE GENOMIC DNA]</scope>
    <source>
        <strain evidence="4 5">NBRC 108608</strain>
    </source>
</reference>
<protein>
    <recommendedName>
        <fullName evidence="3">NERD domain-containing protein</fullName>
    </recommendedName>
</protein>
<name>A0A512MDI7_9BACT</name>
<dbReference type="OrthoDB" id="5782056at2"/>
<comment type="caution">
    <text evidence="4">The sequence shown here is derived from an EMBL/GenBank/DDBJ whole genome shotgun (WGS) entry which is preliminary data.</text>
</comment>
<dbReference type="AlphaFoldDB" id="A0A512MDI7"/>
<dbReference type="InterPro" id="IPR011528">
    <property type="entry name" value="NERD"/>
</dbReference>
<keyword evidence="2" id="KW-1133">Transmembrane helix</keyword>
<dbReference type="Proteomes" id="UP000321577">
    <property type="component" value="Unassembled WGS sequence"/>
</dbReference>
<feature type="region of interest" description="Disordered" evidence="1">
    <location>
        <begin position="221"/>
        <end position="242"/>
    </location>
</feature>
<dbReference type="RefSeq" id="WP_146853022.1">
    <property type="nucleotide sequence ID" value="NZ_BKAG01000035.1"/>
</dbReference>
<dbReference type="Pfam" id="PF08378">
    <property type="entry name" value="NERD"/>
    <property type="match status" value="1"/>
</dbReference>
<evidence type="ECO:0000259" key="3">
    <source>
        <dbReference type="PROSITE" id="PS50965"/>
    </source>
</evidence>
<dbReference type="EMBL" id="BKAG01000035">
    <property type="protein sequence ID" value="GEP44762.1"/>
    <property type="molecule type" value="Genomic_DNA"/>
</dbReference>
<sequence length="242" mass="28066">MKILNELLDLIFNLLERYWMVALPLCFVGFLLAVWVLGRILKGKSASHESGVSRGQARLQRTVPMSLRRLPPEHYKIYNDVYVPRLDNDGNTRLHHVVLSRYGIFVIQDQPENGLISGGLDDREWTLIQEDGRKRFVNPIIRSAYHVKALAKYLDFPEASLFPIIYFDSEPRFEAQRLPYMLTEGLGRYIISHRVEVVSQEELDDVALKFACLTSHRNPEVAQQKHQAARARRLRQTRERAA</sequence>
<dbReference type="PROSITE" id="PS50965">
    <property type="entry name" value="NERD"/>
    <property type="match status" value="1"/>
</dbReference>
<feature type="transmembrane region" description="Helical" evidence="2">
    <location>
        <begin position="18"/>
        <end position="38"/>
    </location>
</feature>